<dbReference type="Proteomes" id="UP000266723">
    <property type="component" value="Unassembled WGS sequence"/>
</dbReference>
<proteinExistence type="predicted"/>
<evidence type="ECO:0000256" key="1">
    <source>
        <dbReference type="SAM" id="MobiDB-lite"/>
    </source>
</evidence>
<reference evidence="2 3" key="1">
    <citation type="journal article" date="2020" name="BMC Genomics">
        <title>Intraspecific diversification of the crop wild relative Brassica cretica Lam. using demographic model selection.</title>
        <authorList>
            <person name="Kioukis A."/>
            <person name="Michalopoulou V.A."/>
            <person name="Briers L."/>
            <person name="Pirintsos S."/>
            <person name="Studholme D.J."/>
            <person name="Pavlidis P."/>
            <person name="Sarris P.F."/>
        </authorList>
    </citation>
    <scope>NUCLEOTIDE SEQUENCE [LARGE SCALE GENOMIC DNA]</scope>
    <source>
        <strain evidence="3">cv. PFS-1207/04</strain>
    </source>
</reference>
<organism evidence="2 3">
    <name type="scientific">Brassica cretica</name>
    <name type="common">Mustard</name>
    <dbReference type="NCBI Taxonomy" id="69181"/>
    <lineage>
        <taxon>Eukaryota</taxon>
        <taxon>Viridiplantae</taxon>
        <taxon>Streptophyta</taxon>
        <taxon>Embryophyta</taxon>
        <taxon>Tracheophyta</taxon>
        <taxon>Spermatophyta</taxon>
        <taxon>Magnoliopsida</taxon>
        <taxon>eudicotyledons</taxon>
        <taxon>Gunneridae</taxon>
        <taxon>Pentapetalae</taxon>
        <taxon>rosids</taxon>
        <taxon>malvids</taxon>
        <taxon>Brassicales</taxon>
        <taxon>Brassicaceae</taxon>
        <taxon>Brassiceae</taxon>
        <taxon>Brassica</taxon>
    </lineage>
</organism>
<protein>
    <submittedName>
        <fullName evidence="2">Uncharacterized protein</fullName>
    </submittedName>
</protein>
<gene>
    <name evidence="2" type="ORF">DY000_02038587</name>
</gene>
<sequence length="140" mass="16512">MNALKIRPQSEPPQSETQSFTVNQSRREGHRDSPSIRDASRGDGDSVIRPRSEPRRWRRRDSSSGETQREPPSFLSFNWRFTERERVGVYPPRERQRTGVILHQSHAQRQRAGVLDRRGDQPTDYVESSRNQTRMRREVE</sequence>
<keyword evidence="3" id="KW-1185">Reference proteome</keyword>
<feature type="compositionally biased region" description="Polar residues" evidence="1">
    <location>
        <begin position="12"/>
        <end position="24"/>
    </location>
</feature>
<feature type="region of interest" description="Disordered" evidence="1">
    <location>
        <begin position="1"/>
        <end position="140"/>
    </location>
</feature>
<accession>A0ABQ7BCW3</accession>
<name>A0ABQ7BCW3_BRACR</name>
<feature type="compositionally biased region" description="Basic and acidic residues" evidence="1">
    <location>
        <begin position="81"/>
        <end position="97"/>
    </location>
</feature>
<feature type="compositionally biased region" description="Basic and acidic residues" evidence="1">
    <location>
        <begin position="25"/>
        <end position="69"/>
    </location>
</feature>
<comment type="caution">
    <text evidence="2">The sequence shown here is derived from an EMBL/GenBank/DDBJ whole genome shotgun (WGS) entry which is preliminary data.</text>
</comment>
<dbReference type="EMBL" id="QGKV02001507">
    <property type="protein sequence ID" value="KAF3529990.1"/>
    <property type="molecule type" value="Genomic_DNA"/>
</dbReference>
<evidence type="ECO:0000313" key="2">
    <source>
        <dbReference type="EMBL" id="KAF3529990.1"/>
    </source>
</evidence>
<evidence type="ECO:0000313" key="3">
    <source>
        <dbReference type="Proteomes" id="UP000266723"/>
    </source>
</evidence>